<evidence type="ECO:0000259" key="3">
    <source>
        <dbReference type="SMART" id="SM00642"/>
    </source>
</evidence>
<dbReference type="CDD" id="cd11354">
    <property type="entry name" value="AmyAc_bac_CMD_like"/>
    <property type="match status" value="1"/>
</dbReference>
<dbReference type="PANTHER" id="PTHR10357">
    <property type="entry name" value="ALPHA-AMYLASE FAMILY MEMBER"/>
    <property type="match status" value="1"/>
</dbReference>
<sequence>MPAWIQHAVWWQIFPLGFVGAEPEAVAGAPVVHRLPQLHAWLDYAVELGASGLALGPIFAASTHGYDTIDPFRIDPRLGDDADFDALIEAAHARGLRVLLDGVFNHVGRGHPAFQEVLHRGPQADRAHWFKLSWPRGTAPGTEPDYACFEGHRQLVTLDHDAPEVADYVAAILDHWLARGADGWRLDAAYAVPRRFWAQVLSRIRADHPDAYIVGEVIHGDYAGIVRDTGMDAVTQYELWKAVWSALNDRNLFELAHALERHDGYLDTFVPLTFVGNHDVTRIASRLSDERHLPHALAILFTCGGTPSIYAGDEQAFRGVKEERVGGDDAIRPSFAATPTELAPYGWPIYRLHQSLIALRRRHPWLHRPRARQIHLANAQLVLALSGRQLTGTHQTEAHQPLLIALNLDDGPALLPVPGARRVEVGDGDLVPGDDGAARVSLGPHGWAILSA</sequence>
<feature type="domain" description="Glycosyl hydrolase family 13 catalytic" evidence="3">
    <location>
        <begin position="12"/>
        <end position="360"/>
    </location>
</feature>
<dbReference type="Pfam" id="PF00128">
    <property type="entry name" value="Alpha-amylase"/>
    <property type="match status" value="1"/>
</dbReference>
<name>A0ABT8AVQ1_9HYPH</name>
<gene>
    <name evidence="4" type="ORF">QWZ18_24735</name>
</gene>
<reference evidence="5" key="1">
    <citation type="journal article" date="2019" name="Int. J. Syst. Evol. Microbiol.">
        <title>The Global Catalogue of Microorganisms (GCM) 10K type strain sequencing project: providing services to taxonomists for standard genome sequencing and annotation.</title>
        <authorList>
            <consortium name="The Broad Institute Genomics Platform"/>
            <consortium name="The Broad Institute Genome Sequencing Center for Infectious Disease"/>
            <person name="Wu L."/>
            <person name="Ma J."/>
        </authorList>
    </citation>
    <scope>NUCLEOTIDE SEQUENCE [LARGE SCALE GENOMIC DNA]</scope>
    <source>
        <strain evidence="5">CECT 7806</strain>
    </source>
</reference>
<keyword evidence="2" id="KW-0326">Glycosidase</keyword>
<dbReference type="EMBL" id="JAUFPT010000083">
    <property type="protein sequence ID" value="MDN3573810.1"/>
    <property type="molecule type" value="Genomic_DNA"/>
</dbReference>
<dbReference type="GO" id="GO:0016787">
    <property type="term" value="F:hydrolase activity"/>
    <property type="evidence" value="ECO:0007669"/>
    <property type="project" value="UniProtKB-KW"/>
</dbReference>
<organism evidence="4 5">
    <name type="scientific">Methylobacterium longum</name>
    <dbReference type="NCBI Taxonomy" id="767694"/>
    <lineage>
        <taxon>Bacteria</taxon>
        <taxon>Pseudomonadati</taxon>
        <taxon>Pseudomonadota</taxon>
        <taxon>Alphaproteobacteria</taxon>
        <taxon>Hyphomicrobiales</taxon>
        <taxon>Methylobacteriaceae</taxon>
        <taxon>Methylobacterium</taxon>
    </lineage>
</organism>
<dbReference type="Proteomes" id="UP001244297">
    <property type="component" value="Unassembled WGS sequence"/>
</dbReference>
<keyword evidence="1 4" id="KW-0378">Hydrolase</keyword>
<dbReference type="SMART" id="SM00642">
    <property type="entry name" value="Aamy"/>
    <property type="match status" value="1"/>
</dbReference>
<comment type="caution">
    <text evidence="4">The sequence shown here is derived from an EMBL/GenBank/DDBJ whole genome shotgun (WGS) entry which is preliminary data.</text>
</comment>
<dbReference type="RefSeq" id="WP_238291209.1">
    <property type="nucleotide sequence ID" value="NZ_BPQS01000034.1"/>
</dbReference>
<dbReference type="Gene3D" id="3.20.20.80">
    <property type="entry name" value="Glycosidases"/>
    <property type="match status" value="1"/>
</dbReference>
<dbReference type="SUPFAM" id="SSF51445">
    <property type="entry name" value="(Trans)glycosidases"/>
    <property type="match status" value="1"/>
</dbReference>
<dbReference type="PANTHER" id="PTHR10357:SF210">
    <property type="entry name" value="MALTODEXTRIN GLUCOSIDASE"/>
    <property type="match status" value="1"/>
</dbReference>
<evidence type="ECO:0000313" key="5">
    <source>
        <dbReference type="Proteomes" id="UP001244297"/>
    </source>
</evidence>
<evidence type="ECO:0000256" key="2">
    <source>
        <dbReference type="ARBA" id="ARBA00023295"/>
    </source>
</evidence>
<evidence type="ECO:0000313" key="4">
    <source>
        <dbReference type="EMBL" id="MDN3573810.1"/>
    </source>
</evidence>
<keyword evidence="5" id="KW-1185">Reference proteome</keyword>
<protein>
    <submittedName>
        <fullName evidence="4">Alpha-amylase family glycosyl hydrolase</fullName>
    </submittedName>
</protein>
<evidence type="ECO:0000256" key="1">
    <source>
        <dbReference type="ARBA" id="ARBA00022801"/>
    </source>
</evidence>
<accession>A0ABT8AVQ1</accession>
<dbReference type="InterPro" id="IPR006047">
    <property type="entry name" value="GH13_cat_dom"/>
</dbReference>
<dbReference type="InterPro" id="IPR017853">
    <property type="entry name" value="GH"/>
</dbReference>
<proteinExistence type="predicted"/>